<name>A0A382QR67_9ZZZZ</name>
<feature type="non-terminal residue" evidence="1">
    <location>
        <position position="38"/>
    </location>
</feature>
<sequence>MSRAHLRRFDVLADRLELVAAVDVDETRTAAVAEHGDG</sequence>
<proteinExistence type="predicted"/>
<reference evidence="1" key="1">
    <citation type="submission" date="2018-05" db="EMBL/GenBank/DDBJ databases">
        <authorList>
            <person name="Lanie J.A."/>
            <person name="Ng W.-L."/>
            <person name="Kazmierczak K.M."/>
            <person name="Andrzejewski T.M."/>
            <person name="Davidsen T.M."/>
            <person name="Wayne K.J."/>
            <person name="Tettelin H."/>
            <person name="Glass J.I."/>
            <person name="Rusch D."/>
            <person name="Podicherti R."/>
            <person name="Tsui H.-C.T."/>
            <person name="Winkler M.E."/>
        </authorList>
    </citation>
    <scope>NUCLEOTIDE SEQUENCE</scope>
</reference>
<evidence type="ECO:0000313" key="1">
    <source>
        <dbReference type="EMBL" id="SVC88019.1"/>
    </source>
</evidence>
<dbReference type="AlphaFoldDB" id="A0A382QR67"/>
<dbReference type="EMBL" id="UINC01116344">
    <property type="protein sequence ID" value="SVC88019.1"/>
    <property type="molecule type" value="Genomic_DNA"/>
</dbReference>
<protein>
    <submittedName>
        <fullName evidence="1">Uncharacterized protein</fullName>
    </submittedName>
</protein>
<organism evidence="1">
    <name type="scientific">marine metagenome</name>
    <dbReference type="NCBI Taxonomy" id="408172"/>
    <lineage>
        <taxon>unclassified sequences</taxon>
        <taxon>metagenomes</taxon>
        <taxon>ecological metagenomes</taxon>
    </lineage>
</organism>
<accession>A0A382QR67</accession>
<gene>
    <name evidence="1" type="ORF">METZ01_LOCUS340873</name>
</gene>